<evidence type="ECO:0000256" key="1">
    <source>
        <dbReference type="SAM" id="Phobius"/>
    </source>
</evidence>
<dbReference type="Proteomes" id="UP000294933">
    <property type="component" value="Unassembled WGS sequence"/>
</dbReference>
<name>A0A4Y7PMG3_9AGAM</name>
<dbReference type="EMBL" id="ML170268">
    <property type="protein sequence ID" value="TDL15640.1"/>
    <property type="molecule type" value="Genomic_DNA"/>
</dbReference>
<gene>
    <name evidence="2" type="ORF">BD410DRAFT_102550</name>
</gene>
<protein>
    <submittedName>
        <fullName evidence="2">Uncharacterized protein</fullName>
    </submittedName>
</protein>
<sequence length="83" mass="9414">MTTDPPVHEISQTTPFLVHPFLTCLIQNVYSLRHFRDFGMLPFCDLAKVSRRCPRFATLAQLIFLSPVTCSMILGLGIRCKTT</sequence>
<reference evidence="2 3" key="1">
    <citation type="submission" date="2018-06" db="EMBL/GenBank/DDBJ databases">
        <title>A transcriptomic atlas of mushroom development highlights an independent origin of complex multicellularity.</title>
        <authorList>
            <consortium name="DOE Joint Genome Institute"/>
            <person name="Krizsan K."/>
            <person name="Almasi E."/>
            <person name="Merenyi Z."/>
            <person name="Sahu N."/>
            <person name="Viragh M."/>
            <person name="Koszo T."/>
            <person name="Mondo S."/>
            <person name="Kiss B."/>
            <person name="Balint B."/>
            <person name="Kues U."/>
            <person name="Barry K."/>
            <person name="Hegedus J.C."/>
            <person name="Henrissat B."/>
            <person name="Johnson J."/>
            <person name="Lipzen A."/>
            <person name="Ohm R."/>
            <person name="Nagy I."/>
            <person name="Pangilinan J."/>
            <person name="Yan J."/>
            <person name="Xiong Y."/>
            <person name="Grigoriev I.V."/>
            <person name="Hibbett D.S."/>
            <person name="Nagy L.G."/>
        </authorList>
    </citation>
    <scope>NUCLEOTIDE SEQUENCE [LARGE SCALE GENOMIC DNA]</scope>
    <source>
        <strain evidence="2 3">SZMC22713</strain>
    </source>
</reference>
<proteinExistence type="predicted"/>
<keyword evidence="3" id="KW-1185">Reference proteome</keyword>
<dbReference type="VEuPathDB" id="FungiDB:BD410DRAFT_102550"/>
<evidence type="ECO:0000313" key="2">
    <source>
        <dbReference type="EMBL" id="TDL15640.1"/>
    </source>
</evidence>
<keyword evidence="1" id="KW-0812">Transmembrane</keyword>
<keyword evidence="1" id="KW-0472">Membrane</keyword>
<keyword evidence="1" id="KW-1133">Transmembrane helix</keyword>
<evidence type="ECO:0000313" key="3">
    <source>
        <dbReference type="Proteomes" id="UP000294933"/>
    </source>
</evidence>
<organism evidence="2 3">
    <name type="scientific">Rickenella mellea</name>
    <dbReference type="NCBI Taxonomy" id="50990"/>
    <lineage>
        <taxon>Eukaryota</taxon>
        <taxon>Fungi</taxon>
        <taxon>Dikarya</taxon>
        <taxon>Basidiomycota</taxon>
        <taxon>Agaricomycotina</taxon>
        <taxon>Agaricomycetes</taxon>
        <taxon>Hymenochaetales</taxon>
        <taxon>Rickenellaceae</taxon>
        <taxon>Rickenella</taxon>
    </lineage>
</organism>
<accession>A0A4Y7PMG3</accession>
<feature type="transmembrane region" description="Helical" evidence="1">
    <location>
        <begin position="56"/>
        <end position="78"/>
    </location>
</feature>
<dbReference type="AlphaFoldDB" id="A0A4Y7PMG3"/>